<organism evidence="1 2">
    <name type="scientific">Platanthera guangdongensis</name>
    <dbReference type="NCBI Taxonomy" id="2320717"/>
    <lineage>
        <taxon>Eukaryota</taxon>
        <taxon>Viridiplantae</taxon>
        <taxon>Streptophyta</taxon>
        <taxon>Embryophyta</taxon>
        <taxon>Tracheophyta</taxon>
        <taxon>Spermatophyta</taxon>
        <taxon>Magnoliopsida</taxon>
        <taxon>Liliopsida</taxon>
        <taxon>Asparagales</taxon>
        <taxon>Orchidaceae</taxon>
        <taxon>Orchidoideae</taxon>
        <taxon>Orchideae</taxon>
        <taxon>Orchidinae</taxon>
        <taxon>Platanthera</taxon>
    </lineage>
</organism>
<sequence length="213" mass="23482">MDLPGDLIDDLQLHDQLSFLNEGANLRSKNGIYFYSDIIGDLCCHPERCCRRWKDLCLLPSSSPDTPSSAAGIPVFSRQNSARFSPVSPSSWSAASPFSCSSIVPCDDGSPEDYSPMVLPGDLIDDLQLHDQLSFLNEGANLRSKNGIFFYSDIIGDLCCHPSAAADEDMSQESRMNFPDTPKELLKTIQNTGINLPYDGRGHNECSDGRRDR</sequence>
<evidence type="ECO:0000313" key="1">
    <source>
        <dbReference type="EMBL" id="KAK8968698.1"/>
    </source>
</evidence>
<accession>A0ABR2MWV6</accession>
<comment type="caution">
    <text evidence="1">The sequence shown here is derived from an EMBL/GenBank/DDBJ whole genome shotgun (WGS) entry which is preliminary data.</text>
</comment>
<name>A0ABR2MWV6_9ASPA</name>
<proteinExistence type="predicted"/>
<evidence type="ECO:0000313" key="2">
    <source>
        <dbReference type="Proteomes" id="UP001412067"/>
    </source>
</evidence>
<gene>
    <name evidence="1" type="ORF">KSP40_PGU003006</name>
</gene>
<reference evidence="1 2" key="1">
    <citation type="journal article" date="2022" name="Nat. Plants">
        <title>Genomes of leafy and leafless Platanthera orchids illuminate the evolution of mycoheterotrophy.</title>
        <authorList>
            <person name="Li M.H."/>
            <person name="Liu K.W."/>
            <person name="Li Z."/>
            <person name="Lu H.C."/>
            <person name="Ye Q.L."/>
            <person name="Zhang D."/>
            <person name="Wang J.Y."/>
            <person name="Li Y.F."/>
            <person name="Zhong Z.M."/>
            <person name="Liu X."/>
            <person name="Yu X."/>
            <person name="Liu D.K."/>
            <person name="Tu X.D."/>
            <person name="Liu B."/>
            <person name="Hao Y."/>
            <person name="Liao X.Y."/>
            <person name="Jiang Y.T."/>
            <person name="Sun W.H."/>
            <person name="Chen J."/>
            <person name="Chen Y.Q."/>
            <person name="Ai Y."/>
            <person name="Zhai J.W."/>
            <person name="Wu S.S."/>
            <person name="Zhou Z."/>
            <person name="Hsiao Y.Y."/>
            <person name="Wu W.L."/>
            <person name="Chen Y.Y."/>
            <person name="Lin Y.F."/>
            <person name="Hsu J.L."/>
            <person name="Li C.Y."/>
            <person name="Wang Z.W."/>
            <person name="Zhao X."/>
            <person name="Zhong W.Y."/>
            <person name="Ma X.K."/>
            <person name="Ma L."/>
            <person name="Huang J."/>
            <person name="Chen G.Z."/>
            <person name="Huang M.Z."/>
            <person name="Huang L."/>
            <person name="Peng D.H."/>
            <person name="Luo Y.B."/>
            <person name="Zou S.Q."/>
            <person name="Chen S.P."/>
            <person name="Lan S."/>
            <person name="Tsai W.C."/>
            <person name="Van de Peer Y."/>
            <person name="Liu Z.J."/>
        </authorList>
    </citation>
    <scope>NUCLEOTIDE SEQUENCE [LARGE SCALE GENOMIC DNA]</scope>
    <source>
        <strain evidence="1">Lor288</strain>
    </source>
</reference>
<dbReference type="Proteomes" id="UP001412067">
    <property type="component" value="Unassembled WGS sequence"/>
</dbReference>
<protein>
    <submittedName>
        <fullName evidence="1">Zinc finger CCCH domain-containing protein 53</fullName>
    </submittedName>
</protein>
<keyword evidence="2" id="KW-1185">Reference proteome</keyword>
<dbReference type="EMBL" id="JBBWWR010000004">
    <property type="protein sequence ID" value="KAK8968698.1"/>
    <property type="molecule type" value="Genomic_DNA"/>
</dbReference>